<dbReference type="SUPFAM" id="SSF48695">
    <property type="entry name" value="Multiheme cytochromes"/>
    <property type="match status" value="1"/>
</dbReference>
<dbReference type="OrthoDB" id="9814800at2"/>
<name>A0A5S9P7R4_9GAMM</name>
<evidence type="ECO:0000313" key="2">
    <source>
        <dbReference type="Proteomes" id="UP000434580"/>
    </source>
</evidence>
<dbReference type="Gene3D" id="3.90.10.10">
    <property type="entry name" value="Cytochrome C3"/>
    <property type="match status" value="1"/>
</dbReference>
<accession>A0A5S9P7R4</accession>
<dbReference type="Proteomes" id="UP000434580">
    <property type="component" value="Unassembled WGS sequence"/>
</dbReference>
<reference evidence="1 2" key="1">
    <citation type="submission" date="2019-11" db="EMBL/GenBank/DDBJ databases">
        <authorList>
            <person name="Holert J."/>
        </authorList>
    </citation>
    <scope>NUCLEOTIDE SEQUENCE [LARGE SCALE GENOMIC DNA]</scope>
    <source>
        <strain evidence="1">BC5_2</strain>
    </source>
</reference>
<proteinExistence type="predicted"/>
<sequence length="231" mass="25816">MYKYLLVISLLAGVLITAMLSGELSPNRVPGAAIAVNPGPLFHSHQFMADNCEACHTPVLGVDNTKCIECHANDRALLQREPTAFHGNIGHCVSCHKDHHGERFLPTKMNHFKLVEIGFHVSDSIHQDISLQALACDECHTKQSPHNGQFGRHCLACHNTEHWMVAHYRHPSPRSRDCSQCHTAPPCHFGAHFRVCTQVAGKPNAKVDSCYECHQTTAWNDIKGFGWYRSH</sequence>
<organism evidence="1 2">
    <name type="scientific">BD1-7 clade bacterium</name>
    <dbReference type="NCBI Taxonomy" id="2029982"/>
    <lineage>
        <taxon>Bacteria</taxon>
        <taxon>Pseudomonadati</taxon>
        <taxon>Pseudomonadota</taxon>
        <taxon>Gammaproteobacteria</taxon>
        <taxon>Cellvibrionales</taxon>
        <taxon>Spongiibacteraceae</taxon>
        <taxon>BD1-7 clade</taxon>
    </lineage>
</organism>
<dbReference type="InterPro" id="IPR036280">
    <property type="entry name" value="Multihaem_cyt_sf"/>
</dbReference>
<evidence type="ECO:0000313" key="1">
    <source>
        <dbReference type="EMBL" id="CAA0099612.1"/>
    </source>
</evidence>
<dbReference type="EMBL" id="CACSII010000007">
    <property type="protein sequence ID" value="CAA0099612.1"/>
    <property type="molecule type" value="Genomic_DNA"/>
</dbReference>
<dbReference type="AlphaFoldDB" id="A0A5S9P7R4"/>
<gene>
    <name evidence="1" type="ORF">DPBNPPHM_03736</name>
</gene>
<evidence type="ECO:0008006" key="3">
    <source>
        <dbReference type="Google" id="ProtNLM"/>
    </source>
</evidence>
<protein>
    <recommendedName>
        <fullName evidence="3">Class III cytochrome C domain-containing protein</fullName>
    </recommendedName>
</protein>